<accession>A0ABW7IAJ1</accession>
<gene>
    <name evidence="2" type="ORF">ACGRVM_13305</name>
</gene>
<evidence type="ECO:0000256" key="1">
    <source>
        <dbReference type="SAM" id="Phobius"/>
    </source>
</evidence>
<evidence type="ECO:0000313" key="2">
    <source>
        <dbReference type="EMBL" id="MFH0254877.1"/>
    </source>
</evidence>
<dbReference type="Pfam" id="PF06055">
    <property type="entry name" value="ExoD"/>
    <property type="match status" value="1"/>
</dbReference>
<reference evidence="2 3" key="1">
    <citation type="submission" date="2024-10" db="EMBL/GenBank/DDBJ databases">
        <authorList>
            <person name="Yang X.-N."/>
        </authorList>
    </citation>
    <scope>NUCLEOTIDE SEQUENCE [LARGE SCALE GENOMIC DNA]</scope>
    <source>
        <strain evidence="2 3">CAU 1059</strain>
    </source>
</reference>
<dbReference type="PANTHER" id="PTHR41795">
    <property type="entry name" value="EXOPOLYSACCHARIDE SYNTHESIS PROTEIN"/>
    <property type="match status" value="1"/>
</dbReference>
<proteinExistence type="predicted"/>
<name>A0ABW7IAJ1_9RHOB</name>
<dbReference type="InterPro" id="IPR010331">
    <property type="entry name" value="ExoD"/>
</dbReference>
<evidence type="ECO:0000313" key="3">
    <source>
        <dbReference type="Proteomes" id="UP001607157"/>
    </source>
</evidence>
<protein>
    <submittedName>
        <fullName evidence="2">Exopolysaccharide biosynthesis protein</fullName>
    </submittedName>
</protein>
<dbReference type="Proteomes" id="UP001607157">
    <property type="component" value="Unassembled WGS sequence"/>
</dbReference>
<sequence length="203" mass="21469">MARQRTTEVEDMLDSIRDLARRDGQETVSVGEVTTAIGGRGFGPLLFIPPLFEITPIGAVPGVPTFIALICAIFAAQLVAGRSDVWLPGFIDRMSLRADRVESAVRSLRGTGAWLDRHFGQRLDILAGRVGSRIAGTLILLLCLMVPPLELVPWASSAPMLAIAFLGLAMTVRDGLLILVGLIAAALAAFGAYWFLAGSGAGA</sequence>
<keyword evidence="1" id="KW-0472">Membrane</keyword>
<dbReference type="PANTHER" id="PTHR41795:SF1">
    <property type="entry name" value="EXOPOLYSACCHARIDE SYNTHESIS PROTEIN"/>
    <property type="match status" value="1"/>
</dbReference>
<keyword evidence="1" id="KW-0812">Transmembrane</keyword>
<dbReference type="RefSeq" id="WP_377172365.1">
    <property type="nucleotide sequence ID" value="NZ_JBHTJC010000003.1"/>
</dbReference>
<dbReference type="PIRSF" id="PIRSF033239">
    <property type="entry name" value="ExoD"/>
    <property type="match status" value="1"/>
</dbReference>
<keyword evidence="3" id="KW-1185">Reference proteome</keyword>
<feature type="transmembrane region" description="Helical" evidence="1">
    <location>
        <begin position="176"/>
        <end position="196"/>
    </location>
</feature>
<feature type="transmembrane region" description="Helical" evidence="1">
    <location>
        <begin position="54"/>
        <end position="76"/>
    </location>
</feature>
<comment type="caution">
    <text evidence="2">The sequence shown here is derived from an EMBL/GenBank/DDBJ whole genome shotgun (WGS) entry which is preliminary data.</text>
</comment>
<keyword evidence="1" id="KW-1133">Transmembrane helix</keyword>
<dbReference type="EMBL" id="JBIHMM010000003">
    <property type="protein sequence ID" value="MFH0254877.1"/>
    <property type="molecule type" value="Genomic_DNA"/>
</dbReference>
<feature type="transmembrane region" description="Helical" evidence="1">
    <location>
        <begin position="151"/>
        <end position="169"/>
    </location>
</feature>
<organism evidence="2 3">
    <name type="scientific">Roseovarius aquimarinus</name>
    <dbReference type="NCBI Taxonomy" id="1229156"/>
    <lineage>
        <taxon>Bacteria</taxon>
        <taxon>Pseudomonadati</taxon>
        <taxon>Pseudomonadota</taxon>
        <taxon>Alphaproteobacteria</taxon>
        <taxon>Rhodobacterales</taxon>
        <taxon>Roseobacteraceae</taxon>
        <taxon>Roseovarius</taxon>
    </lineage>
</organism>